<dbReference type="EMBL" id="JMIY01000004">
    <property type="protein sequence ID" value="KCZ71791.1"/>
    <property type="molecule type" value="Genomic_DNA"/>
</dbReference>
<sequence>MKKRSKPKVAFFDFTDCEGCQLQITNMGDTLLELTELFDIVNFREIMSEKSDDYDIAVVEGSISTDNDIKRIKGIRERAKILVAFGSCATIAGVNGIKNRAPLELARQRVYGDKADTVNTIKAMPLDEVVKVDYYILNCPPYVPEIIAVFKSILIGKPYPLPNYAVCVECKMNENVCRYEKDEECMGPVTRAGCNSWCINNGNRCYACRGLVENPAADGAKDIFLKYGFKAEDILKHFTLYNDPQGEKKYDREFK</sequence>
<dbReference type="GO" id="GO:0051536">
    <property type="term" value="F:iron-sulfur cluster binding"/>
    <property type="evidence" value="ECO:0007669"/>
    <property type="project" value="InterPro"/>
</dbReference>
<name>A0A062UXT7_9EURY</name>
<dbReference type="Pfam" id="PF01058">
    <property type="entry name" value="Oxidored_q6"/>
    <property type="match status" value="1"/>
</dbReference>
<keyword evidence="4" id="KW-1185">Reference proteome</keyword>
<comment type="caution">
    <text evidence="3">The sequence shown here is derived from an EMBL/GenBank/DDBJ whole genome shotgun (WGS) entry which is preliminary data.</text>
</comment>
<protein>
    <submittedName>
        <fullName evidence="3">Coenzyme F420-reducing hydrogenase, gamma subunit</fullName>
    </submittedName>
</protein>
<dbReference type="OrthoDB" id="37913at2157"/>
<evidence type="ECO:0000259" key="2">
    <source>
        <dbReference type="Pfam" id="PF01058"/>
    </source>
</evidence>
<dbReference type="SUPFAM" id="SSF56770">
    <property type="entry name" value="HydA/Nqo6-like"/>
    <property type="match status" value="1"/>
</dbReference>
<dbReference type="GO" id="GO:0016491">
    <property type="term" value="F:oxidoreductase activity"/>
    <property type="evidence" value="ECO:0007669"/>
    <property type="project" value="UniProtKB-KW"/>
</dbReference>
<dbReference type="InterPro" id="IPR037024">
    <property type="entry name" value="NiFe_Hase_small_N_sf"/>
</dbReference>
<dbReference type="Gene3D" id="3.40.50.700">
    <property type="entry name" value="NADH:ubiquinone oxidoreductase-like, 20kDa subunit"/>
    <property type="match status" value="1"/>
</dbReference>
<evidence type="ECO:0000313" key="3">
    <source>
        <dbReference type="EMBL" id="KCZ71791.1"/>
    </source>
</evidence>
<dbReference type="RefSeq" id="WP_048091116.1">
    <property type="nucleotide sequence ID" value="NZ_JMIY01000004.1"/>
</dbReference>
<dbReference type="PANTHER" id="PTHR42845:SF1">
    <property type="entry name" value="HYDROGENASE SMALL SUBUNIT"/>
    <property type="match status" value="1"/>
</dbReference>
<feature type="domain" description="NADH:ubiquinone oxidoreductase-like 20kDa subunit" evidence="2">
    <location>
        <begin position="17"/>
        <end position="151"/>
    </location>
</feature>
<proteinExistence type="predicted"/>
<dbReference type="InterPro" id="IPR051349">
    <property type="entry name" value="Hydrogenase_assoc-protein"/>
</dbReference>
<evidence type="ECO:0000256" key="1">
    <source>
        <dbReference type="ARBA" id="ARBA00023002"/>
    </source>
</evidence>
<accession>A0A062UXT7</accession>
<keyword evidence="1" id="KW-0560">Oxidoreductase</keyword>
<reference evidence="3 4" key="1">
    <citation type="journal article" date="2013" name="Nature">
        <title>Anaerobic oxidation of methane coupled to nitrate reduction in a novel archaeal lineage.</title>
        <authorList>
            <person name="Haroon M.F."/>
            <person name="Hu S."/>
            <person name="Shi Y."/>
            <person name="Imelfort M."/>
            <person name="Keller J."/>
            <person name="Hugenholtz P."/>
            <person name="Yuan Z."/>
            <person name="Tyson G.W."/>
        </authorList>
    </citation>
    <scope>NUCLEOTIDE SEQUENCE [LARGE SCALE GENOMIC DNA]</scope>
    <source>
        <strain evidence="3 4">ANME-2d</strain>
    </source>
</reference>
<evidence type="ECO:0000313" key="4">
    <source>
        <dbReference type="Proteomes" id="UP000027153"/>
    </source>
</evidence>
<dbReference type="PANTHER" id="PTHR42845">
    <property type="entry name" value="COENZYME F420-REDUCING HYDROGENASE, GAMMA SUBUNIT"/>
    <property type="match status" value="1"/>
</dbReference>
<gene>
    <name evidence="3" type="ORF">ANME2D_01846</name>
</gene>
<dbReference type="AlphaFoldDB" id="A0A062UXT7"/>
<organism evidence="3 4">
    <name type="scientific">Candidatus Methanoperedens nitratireducens</name>
    <dbReference type="NCBI Taxonomy" id="1392998"/>
    <lineage>
        <taxon>Archaea</taxon>
        <taxon>Methanobacteriati</taxon>
        <taxon>Methanobacteriota</taxon>
        <taxon>Stenosarchaea group</taxon>
        <taxon>Methanomicrobia</taxon>
        <taxon>Methanosarcinales</taxon>
        <taxon>ANME-2 cluster</taxon>
        <taxon>Candidatus Methanoperedentaceae</taxon>
        <taxon>Candidatus Methanoperedens</taxon>
    </lineage>
</organism>
<dbReference type="InterPro" id="IPR006137">
    <property type="entry name" value="NADH_UbQ_OxRdtase-like_20kDa"/>
</dbReference>
<dbReference type="Proteomes" id="UP000027153">
    <property type="component" value="Unassembled WGS sequence"/>
</dbReference>